<organism evidence="2 3">
    <name type="scientific">Streptomyces glycanivorans</name>
    <dbReference type="NCBI Taxonomy" id="3033808"/>
    <lineage>
        <taxon>Bacteria</taxon>
        <taxon>Bacillati</taxon>
        <taxon>Actinomycetota</taxon>
        <taxon>Actinomycetes</taxon>
        <taxon>Kitasatosporales</taxon>
        <taxon>Streptomycetaceae</taxon>
        <taxon>Streptomyces</taxon>
    </lineage>
</organism>
<name>A0ABY9JKF2_9ACTN</name>
<evidence type="ECO:0000313" key="3">
    <source>
        <dbReference type="Proteomes" id="UP001224433"/>
    </source>
</evidence>
<protein>
    <submittedName>
        <fullName evidence="2">Methyltransferase domain-containing protein</fullName>
    </submittedName>
</protein>
<feature type="domain" description="Methyltransferase type 12" evidence="1">
    <location>
        <begin position="56"/>
        <end position="148"/>
    </location>
</feature>
<dbReference type="SUPFAM" id="SSF53335">
    <property type="entry name" value="S-adenosyl-L-methionine-dependent methyltransferases"/>
    <property type="match status" value="1"/>
</dbReference>
<keyword evidence="2" id="KW-0808">Transferase</keyword>
<keyword evidence="3" id="KW-1185">Reference proteome</keyword>
<gene>
    <name evidence="2" type="ORF">P8A20_33680</name>
</gene>
<dbReference type="GO" id="GO:0032259">
    <property type="term" value="P:methylation"/>
    <property type="evidence" value="ECO:0007669"/>
    <property type="project" value="UniProtKB-KW"/>
</dbReference>
<dbReference type="InterPro" id="IPR029063">
    <property type="entry name" value="SAM-dependent_MTases_sf"/>
</dbReference>
<dbReference type="InterPro" id="IPR013217">
    <property type="entry name" value="Methyltransf_12"/>
</dbReference>
<dbReference type="GO" id="GO:0008168">
    <property type="term" value="F:methyltransferase activity"/>
    <property type="evidence" value="ECO:0007669"/>
    <property type="project" value="UniProtKB-KW"/>
</dbReference>
<evidence type="ECO:0000313" key="2">
    <source>
        <dbReference type="EMBL" id="WLQ68211.1"/>
    </source>
</evidence>
<dbReference type="Proteomes" id="UP001224433">
    <property type="component" value="Chromosome"/>
</dbReference>
<dbReference type="EMBL" id="CP120983">
    <property type="protein sequence ID" value="WLQ68211.1"/>
    <property type="molecule type" value="Genomic_DNA"/>
</dbReference>
<keyword evidence="2" id="KW-0489">Methyltransferase</keyword>
<dbReference type="PANTHER" id="PTHR43861">
    <property type="entry name" value="TRANS-ACONITATE 2-METHYLTRANSFERASE-RELATED"/>
    <property type="match status" value="1"/>
</dbReference>
<evidence type="ECO:0000259" key="1">
    <source>
        <dbReference type="Pfam" id="PF08242"/>
    </source>
</evidence>
<sequence>MADATYDGPASQDLVTWDRIADRYIELADGRATSSFHHLTDFFHERLRPLSGRSVLDVGCGHGWLAQSLAALGAEASGVDGSESMIAQARSRYPGLTFHTADLVDGLGSARAVAGYDAMVARFSLQCIADLDRLLRDAVVALRPGGLFLASMPHPAFYMRERVEDPVTRERYRKVTGYLEHETRILPDFGGHRYFHRPVSWYVNAFARHGLHLDDMREPPQHPDTAGDRGQDEWTDFETWWSTIPVFLGLCFRKAPTG</sequence>
<dbReference type="Pfam" id="PF08242">
    <property type="entry name" value="Methyltransf_12"/>
    <property type="match status" value="1"/>
</dbReference>
<proteinExistence type="predicted"/>
<dbReference type="Gene3D" id="3.40.50.150">
    <property type="entry name" value="Vaccinia Virus protein VP39"/>
    <property type="match status" value="1"/>
</dbReference>
<dbReference type="RefSeq" id="WP_306104866.1">
    <property type="nucleotide sequence ID" value="NZ_CP120983.1"/>
</dbReference>
<reference evidence="2 3" key="1">
    <citation type="submission" date="2023-03" db="EMBL/GenBank/DDBJ databases">
        <title>Isolation and description of six Streptomyces strains from soil environments, able to metabolize different microbial glucans.</title>
        <authorList>
            <person name="Widen T."/>
            <person name="Larsbrink J."/>
        </authorList>
    </citation>
    <scope>NUCLEOTIDE SEQUENCE [LARGE SCALE GENOMIC DNA]</scope>
    <source>
        <strain evidence="2 3">Alt3</strain>
    </source>
</reference>
<accession>A0ABY9JKF2</accession>
<dbReference type="CDD" id="cd02440">
    <property type="entry name" value="AdoMet_MTases"/>
    <property type="match status" value="1"/>
</dbReference>